<evidence type="ECO:0000313" key="8">
    <source>
        <dbReference type="EMBL" id="CAH7676112.1"/>
    </source>
</evidence>
<dbReference type="GO" id="GO:0016787">
    <property type="term" value="F:hydrolase activity"/>
    <property type="evidence" value="ECO:0007669"/>
    <property type="project" value="UniProtKB-KW"/>
</dbReference>
<dbReference type="InterPro" id="IPR051218">
    <property type="entry name" value="Sec_MonoDiacylglyc_Lipase"/>
</dbReference>
<comment type="similarity">
    <text evidence="2">Belongs to the AB hydrolase superfamily. Lipase family. Class 3 subfamily.</text>
</comment>
<keyword evidence="8" id="KW-0378">Hydrolase</keyword>
<feature type="compositionally biased region" description="Polar residues" evidence="5">
    <location>
        <begin position="611"/>
        <end position="622"/>
    </location>
</feature>
<dbReference type="EMBL" id="CALTRL010002589">
    <property type="protein sequence ID" value="CAH7676112.1"/>
    <property type="molecule type" value="Genomic_DNA"/>
</dbReference>
<dbReference type="PANTHER" id="PTHR45856:SF24">
    <property type="entry name" value="FUNGAL LIPASE-LIKE DOMAIN-CONTAINING PROTEIN"/>
    <property type="match status" value="1"/>
</dbReference>
<evidence type="ECO:0000256" key="5">
    <source>
        <dbReference type="SAM" id="MobiDB-lite"/>
    </source>
</evidence>
<organism evidence="8 9">
    <name type="scientific">Phakopsora pachyrhizi</name>
    <name type="common">Asian soybean rust disease fungus</name>
    <dbReference type="NCBI Taxonomy" id="170000"/>
    <lineage>
        <taxon>Eukaryota</taxon>
        <taxon>Fungi</taxon>
        <taxon>Dikarya</taxon>
        <taxon>Basidiomycota</taxon>
        <taxon>Pucciniomycotina</taxon>
        <taxon>Pucciniomycetes</taxon>
        <taxon>Pucciniales</taxon>
        <taxon>Phakopsoraceae</taxon>
        <taxon>Phakopsora</taxon>
    </lineage>
</organism>
<gene>
    <name evidence="8" type="ORF">PPACK8108_LOCUS11210</name>
</gene>
<dbReference type="InterPro" id="IPR002921">
    <property type="entry name" value="Fungal_lipase-type"/>
</dbReference>
<dbReference type="InterPro" id="IPR029058">
    <property type="entry name" value="AB_hydrolase_fold"/>
</dbReference>
<keyword evidence="9" id="KW-1185">Reference proteome</keyword>
<dbReference type="GO" id="GO:0006629">
    <property type="term" value="P:lipid metabolic process"/>
    <property type="evidence" value="ECO:0007669"/>
    <property type="project" value="InterPro"/>
</dbReference>
<name>A0AAV0B282_PHAPC</name>
<keyword evidence="1" id="KW-1015">Disulfide bond</keyword>
<sequence length="629" mass="70641">MLIKSIKEALDKIDERREPLGKGSPFVYHDSKAWDEISKSGKKERAYYTEIFNFLTPLQKLVINQHAEDLRKASKKRNGIKYRMQNTQTYQLLSSMYELTKRALIVWLGAPLGLLTEPVEFIYKTVCFGTIYGFLFAASLVFLTGQFFGINKIIKRLSEKQAAGWSPVNWLDINIFYNKKQIVESARIALSGDPDCSLLSQNTKSELEIPSLSKKQPLEFNVDVARTILLLCSVIYERNVQFVRAASEASISKGHEPSEAALFLLKSEELMLQVAYKWNLQFVSMADFGLLNGPFAGAFYDYSNIGRGEHPFIVVVVKGTSPDNFSEWLTDASLKFEACGDYLGDGQAHDGFYRALFPSKSQSTGVLPYMRIVNTLKLIAAEARRVTGKTTNLFVGGHSLGAGIASLLYARFLEKQRDLGDDIVLRDAYLYGTPRACNFKLATRVEFNLNSPINHGRQIWRIANRSQSRIIGDIVTRVPPGIGDDREVRAGLNEGSYYSFAAIGTRVDLTPHAGPPFCNVRDSPVGFSVVLSKKEDETEIAFSRARDHSKFSVPRDLVQLSMWMLTYFIPILHDHFPASYMDSLNKVQCRVPNGEYVKKDGLLGEEKRKNSVSNNRTSNTPASPLGDKF</sequence>
<dbReference type="CDD" id="cd00519">
    <property type="entry name" value="Lipase_3"/>
    <property type="match status" value="1"/>
</dbReference>
<dbReference type="Gene3D" id="3.40.50.1820">
    <property type="entry name" value="alpha/beta hydrolase"/>
    <property type="match status" value="1"/>
</dbReference>
<protein>
    <submittedName>
        <fullName evidence="8">Alpha/Beta hydrolase protein</fullName>
    </submittedName>
</protein>
<dbReference type="SUPFAM" id="SSF53474">
    <property type="entry name" value="alpha/beta-Hydrolases"/>
    <property type="match status" value="1"/>
</dbReference>
<feature type="compositionally biased region" description="Basic and acidic residues" evidence="5">
    <location>
        <begin position="600"/>
        <end position="609"/>
    </location>
</feature>
<dbReference type="PANTHER" id="PTHR45856">
    <property type="entry name" value="ALPHA/BETA-HYDROLASES SUPERFAMILY PROTEIN"/>
    <property type="match status" value="1"/>
</dbReference>
<accession>A0AAV0B282</accession>
<evidence type="ECO:0000256" key="2">
    <source>
        <dbReference type="ARBA" id="ARBA00043996"/>
    </source>
</evidence>
<reference evidence="8" key="1">
    <citation type="submission" date="2022-06" db="EMBL/GenBank/DDBJ databases">
        <authorList>
            <consortium name="SYNGENTA / RWTH Aachen University"/>
        </authorList>
    </citation>
    <scope>NUCLEOTIDE SEQUENCE</scope>
</reference>
<evidence type="ECO:0000313" key="9">
    <source>
        <dbReference type="Proteomes" id="UP001153365"/>
    </source>
</evidence>
<comment type="caution">
    <text evidence="8">The sequence shown here is derived from an EMBL/GenBank/DDBJ whole genome shotgun (WGS) entry which is preliminary data.</text>
</comment>
<evidence type="ECO:0000259" key="7">
    <source>
        <dbReference type="Pfam" id="PF01764"/>
    </source>
</evidence>
<dbReference type="Proteomes" id="UP001153365">
    <property type="component" value="Unassembled WGS sequence"/>
</dbReference>
<evidence type="ECO:0000256" key="4">
    <source>
        <dbReference type="ARBA" id="ARBA00048461"/>
    </source>
</evidence>
<keyword evidence="6" id="KW-0812">Transmembrane</keyword>
<comment type="catalytic activity">
    <reaction evidence="4">
        <text>a monoacylglycerol + H2O = glycerol + a fatty acid + H(+)</text>
        <dbReference type="Rhea" id="RHEA:15245"/>
        <dbReference type="ChEBI" id="CHEBI:15377"/>
        <dbReference type="ChEBI" id="CHEBI:15378"/>
        <dbReference type="ChEBI" id="CHEBI:17408"/>
        <dbReference type="ChEBI" id="CHEBI:17754"/>
        <dbReference type="ChEBI" id="CHEBI:28868"/>
    </reaction>
</comment>
<dbReference type="AlphaFoldDB" id="A0AAV0B282"/>
<dbReference type="Pfam" id="PF01764">
    <property type="entry name" value="Lipase_3"/>
    <property type="match status" value="1"/>
</dbReference>
<comment type="catalytic activity">
    <reaction evidence="3">
        <text>a diacylglycerol + H2O = a monoacylglycerol + a fatty acid + H(+)</text>
        <dbReference type="Rhea" id="RHEA:32731"/>
        <dbReference type="ChEBI" id="CHEBI:15377"/>
        <dbReference type="ChEBI" id="CHEBI:15378"/>
        <dbReference type="ChEBI" id="CHEBI:17408"/>
        <dbReference type="ChEBI" id="CHEBI:18035"/>
        <dbReference type="ChEBI" id="CHEBI:28868"/>
    </reaction>
</comment>
<evidence type="ECO:0000256" key="1">
    <source>
        <dbReference type="ARBA" id="ARBA00023157"/>
    </source>
</evidence>
<keyword evidence="6" id="KW-1133">Transmembrane helix</keyword>
<evidence type="ECO:0000256" key="3">
    <source>
        <dbReference type="ARBA" id="ARBA00047591"/>
    </source>
</evidence>
<feature type="transmembrane region" description="Helical" evidence="6">
    <location>
        <begin position="129"/>
        <end position="150"/>
    </location>
</feature>
<feature type="domain" description="Fungal lipase-type" evidence="7">
    <location>
        <begin position="314"/>
        <end position="480"/>
    </location>
</feature>
<proteinExistence type="inferred from homology"/>
<keyword evidence="6" id="KW-0472">Membrane</keyword>
<evidence type="ECO:0000256" key="6">
    <source>
        <dbReference type="SAM" id="Phobius"/>
    </source>
</evidence>
<feature type="region of interest" description="Disordered" evidence="5">
    <location>
        <begin position="600"/>
        <end position="629"/>
    </location>
</feature>